<dbReference type="PANTHER" id="PTHR13194">
    <property type="entry name" value="COMPLEX I INTERMEDIATE-ASSOCIATED PROTEIN 30"/>
    <property type="match status" value="1"/>
</dbReference>
<sequence>MLIFDFNKNSNLSHWLITNDVVMGGQSNGQFTLDNQGNGVFKGEVSLENNGGFSSVKYTFKQKCIEGYTAVVLKVKGDGKEYQVRVKSNSNQRHSYTYKFETTGSWQTLKIPLLEFYPVFRGKKLSLPNFYDTKLAEITFLIANKKKESFGLKISSFSLE</sequence>
<comment type="similarity">
    <text evidence="1">Belongs to the CIA30 family.</text>
</comment>
<accession>A0A3N4P4N9</accession>
<dbReference type="EMBL" id="RPFJ01000002">
    <property type="protein sequence ID" value="RPD99886.1"/>
    <property type="molecule type" value="Genomic_DNA"/>
</dbReference>
<comment type="caution">
    <text evidence="3">The sequence shown here is derived from an EMBL/GenBank/DDBJ whole genome shotgun (WGS) entry which is preliminary data.</text>
</comment>
<evidence type="ECO:0000256" key="1">
    <source>
        <dbReference type="ARBA" id="ARBA00007884"/>
    </source>
</evidence>
<dbReference type="RefSeq" id="WP_123896030.1">
    <property type="nucleotide sequence ID" value="NZ_RPFJ01000002.1"/>
</dbReference>
<dbReference type="InterPro" id="IPR008979">
    <property type="entry name" value="Galactose-bd-like_sf"/>
</dbReference>
<evidence type="ECO:0000313" key="3">
    <source>
        <dbReference type="EMBL" id="RPD99886.1"/>
    </source>
</evidence>
<reference evidence="3 4" key="1">
    <citation type="submission" date="2018-11" db="EMBL/GenBank/DDBJ databases">
        <title>Aureibaculum marinum gen. nov., sp. nov., a member of the family Flavobacteriaceae isolated from the Bohai Sea.</title>
        <authorList>
            <person name="Ji X."/>
        </authorList>
    </citation>
    <scope>NUCLEOTIDE SEQUENCE [LARGE SCALE GENOMIC DNA]</scope>
    <source>
        <strain evidence="3 4">BH-SD17</strain>
    </source>
</reference>
<protein>
    <submittedName>
        <fullName evidence="3">CIA30 family protein</fullName>
    </submittedName>
</protein>
<dbReference type="Gene3D" id="2.60.120.430">
    <property type="entry name" value="Galactose-binding lectin"/>
    <property type="match status" value="1"/>
</dbReference>
<dbReference type="SUPFAM" id="SSF49785">
    <property type="entry name" value="Galactose-binding domain-like"/>
    <property type="match status" value="1"/>
</dbReference>
<keyword evidence="4" id="KW-1185">Reference proteome</keyword>
<organism evidence="3 4">
    <name type="scientific">Aureibaculum marinum</name>
    <dbReference type="NCBI Taxonomy" id="2487930"/>
    <lineage>
        <taxon>Bacteria</taxon>
        <taxon>Pseudomonadati</taxon>
        <taxon>Bacteroidota</taxon>
        <taxon>Flavobacteriia</taxon>
        <taxon>Flavobacteriales</taxon>
        <taxon>Flavobacteriaceae</taxon>
        <taxon>Aureibaculum</taxon>
    </lineage>
</organism>
<proteinExistence type="inferred from homology"/>
<dbReference type="InterPro" id="IPR039131">
    <property type="entry name" value="NDUFAF1"/>
</dbReference>
<name>A0A3N4P4N9_9FLAO</name>
<dbReference type="Proteomes" id="UP000270856">
    <property type="component" value="Unassembled WGS sequence"/>
</dbReference>
<dbReference type="OrthoDB" id="442188at2"/>
<evidence type="ECO:0000313" key="4">
    <source>
        <dbReference type="Proteomes" id="UP000270856"/>
    </source>
</evidence>
<dbReference type="PANTHER" id="PTHR13194:SF19">
    <property type="entry name" value="NAD(P)-BINDING ROSSMANN-FOLD SUPERFAMILY PROTEIN"/>
    <property type="match status" value="1"/>
</dbReference>
<dbReference type="AlphaFoldDB" id="A0A3N4P4N9"/>
<evidence type="ECO:0000259" key="2">
    <source>
        <dbReference type="Pfam" id="PF08547"/>
    </source>
</evidence>
<gene>
    <name evidence="3" type="ORF">EGM88_01060</name>
</gene>
<dbReference type="InterPro" id="IPR013857">
    <property type="entry name" value="NADH-UbQ_OxRdtase-assoc_prot30"/>
</dbReference>
<dbReference type="Pfam" id="PF08547">
    <property type="entry name" value="CIA30"/>
    <property type="match status" value="1"/>
</dbReference>
<feature type="domain" description="NADH:ubiquinone oxidoreductase intermediate-associated protein 30" evidence="2">
    <location>
        <begin position="4"/>
        <end position="154"/>
    </location>
</feature>